<evidence type="ECO:0000313" key="2">
    <source>
        <dbReference type="EMBL" id="GEU63920.1"/>
    </source>
</evidence>
<comment type="caution">
    <text evidence="2">The sequence shown here is derived from an EMBL/GenBank/DDBJ whole genome shotgun (WGS) entry which is preliminary data.</text>
</comment>
<organism evidence="2">
    <name type="scientific">Tanacetum cinerariifolium</name>
    <name type="common">Dalmatian daisy</name>
    <name type="synonym">Chrysanthemum cinerariifolium</name>
    <dbReference type="NCBI Taxonomy" id="118510"/>
    <lineage>
        <taxon>Eukaryota</taxon>
        <taxon>Viridiplantae</taxon>
        <taxon>Streptophyta</taxon>
        <taxon>Embryophyta</taxon>
        <taxon>Tracheophyta</taxon>
        <taxon>Spermatophyta</taxon>
        <taxon>Magnoliopsida</taxon>
        <taxon>eudicotyledons</taxon>
        <taxon>Gunneridae</taxon>
        <taxon>Pentapetalae</taxon>
        <taxon>asterids</taxon>
        <taxon>campanulids</taxon>
        <taxon>Asterales</taxon>
        <taxon>Asteraceae</taxon>
        <taxon>Asteroideae</taxon>
        <taxon>Anthemideae</taxon>
        <taxon>Anthemidinae</taxon>
        <taxon>Tanacetum</taxon>
    </lineage>
</organism>
<protein>
    <submittedName>
        <fullName evidence="2">Uncharacterized protein</fullName>
    </submittedName>
</protein>
<feature type="transmembrane region" description="Helical" evidence="1">
    <location>
        <begin position="37"/>
        <end position="60"/>
    </location>
</feature>
<keyword evidence="1" id="KW-0472">Membrane</keyword>
<accession>A0A6L2LRP3</accession>
<dbReference type="EMBL" id="BKCJ010004932">
    <property type="protein sequence ID" value="GEU63920.1"/>
    <property type="molecule type" value="Genomic_DNA"/>
</dbReference>
<gene>
    <name evidence="2" type="ORF">Tci_035898</name>
</gene>
<name>A0A6L2LRP3_TANCI</name>
<proteinExistence type="predicted"/>
<dbReference type="AlphaFoldDB" id="A0A6L2LRP3"/>
<evidence type="ECO:0000256" key="1">
    <source>
        <dbReference type="SAM" id="Phobius"/>
    </source>
</evidence>
<keyword evidence="1" id="KW-1133">Transmembrane helix</keyword>
<keyword evidence="1" id="KW-0812">Transmembrane</keyword>
<sequence>MPSCVYVRVDMTCEPKVNAHTGIVSFGSSFGEFKDGILLVINIWFIVSMYCPVAVLYVVCKFCCWYGGFQVGSKFMRENWAQVGSGFLRVLPRMLTMFVRELNMNELIQFIVSGEWGLWFCQEHRVNDDFWSVMVALMHGNGDVNRGSNLHLMMLIDVTLSTDQMSLDTFIQVLHLLFESASQDSSPQ</sequence>
<reference evidence="2" key="1">
    <citation type="journal article" date="2019" name="Sci. Rep.">
        <title>Draft genome of Tanacetum cinerariifolium, the natural source of mosquito coil.</title>
        <authorList>
            <person name="Yamashiro T."/>
            <person name="Shiraishi A."/>
            <person name="Satake H."/>
            <person name="Nakayama K."/>
        </authorList>
    </citation>
    <scope>NUCLEOTIDE SEQUENCE</scope>
</reference>